<proteinExistence type="predicted"/>
<accession>A0A7J5D4T7</accession>
<dbReference type="Proteomes" id="UP000442990">
    <property type="component" value="Unassembled WGS sequence"/>
</dbReference>
<evidence type="ECO:0000313" key="1">
    <source>
        <dbReference type="EMBL" id="KAB1978862.1"/>
    </source>
</evidence>
<keyword evidence="2" id="KW-1185">Reference proteome</keyword>
<dbReference type="EMBL" id="WBKG01000047">
    <property type="protein sequence ID" value="KAB1978862.1"/>
    <property type="molecule type" value="Genomic_DNA"/>
</dbReference>
<dbReference type="Gene3D" id="2.40.400.10">
    <property type="entry name" value="Acetoacetate decarboxylase-like"/>
    <property type="match status" value="1"/>
</dbReference>
<protein>
    <submittedName>
        <fullName evidence="1">DUF2071 domain-containing protein</fullName>
    </submittedName>
</protein>
<dbReference type="RefSeq" id="WP_151474004.1">
    <property type="nucleotide sequence ID" value="NZ_WBKG01000047.1"/>
</dbReference>
<gene>
    <name evidence="1" type="ORF">F8144_38070</name>
</gene>
<reference evidence="1 2" key="1">
    <citation type="submission" date="2019-09" db="EMBL/GenBank/DDBJ databases">
        <title>Isolation and identification of active actinomycetes.</title>
        <authorList>
            <person name="Yu Z."/>
            <person name="Han C."/>
            <person name="Yu B."/>
        </authorList>
    </citation>
    <scope>NUCLEOTIDE SEQUENCE [LARGE SCALE GENOMIC DNA]</scope>
    <source>
        <strain evidence="1 2">NEAU-H2</strain>
    </source>
</reference>
<organism evidence="1 2">
    <name type="scientific">Streptomyces triticiradicis</name>
    <dbReference type="NCBI Taxonomy" id="2651189"/>
    <lineage>
        <taxon>Bacteria</taxon>
        <taxon>Bacillati</taxon>
        <taxon>Actinomycetota</taxon>
        <taxon>Actinomycetes</taxon>
        <taxon>Kitasatosporales</taxon>
        <taxon>Streptomycetaceae</taxon>
        <taxon>Streptomyces</taxon>
    </lineage>
</organism>
<dbReference type="PANTHER" id="PTHR39186">
    <property type="entry name" value="DUF2071 FAMILY PROTEIN"/>
    <property type="match status" value="1"/>
</dbReference>
<evidence type="ECO:0000313" key="2">
    <source>
        <dbReference type="Proteomes" id="UP000442990"/>
    </source>
</evidence>
<dbReference type="InterPro" id="IPR023375">
    <property type="entry name" value="ADC_dom_sf"/>
</dbReference>
<comment type="caution">
    <text evidence="1">The sequence shown here is derived from an EMBL/GenBank/DDBJ whole genome shotgun (WGS) entry which is preliminary data.</text>
</comment>
<dbReference type="SUPFAM" id="SSF160104">
    <property type="entry name" value="Acetoacetate decarboxylase-like"/>
    <property type="match status" value="1"/>
</dbReference>
<dbReference type="PANTHER" id="PTHR39186:SF1">
    <property type="entry name" value="DUF2071 DOMAIN-CONTAINING PROTEIN"/>
    <property type="match status" value="1"/>
</dbReference>
<dbReference type="Pfam" id="PF09844">
    <property type="entry name" value="DUF2071"/>
    <property type="match status" value="1"/>
</dbReference>
<dbReference type="InterPro" id="IPR018644">
    <property type="entry name" value="DUF2071"/>
</dbReference>
<sequence>MLFRQNWRDLVFLHWPADPFQVAGLLPPGTVPDLHNGRSYVGLVFFRMHGLAFGGTPALPYFGSFDEVNVRLYSRDALGRRGVVFRSLECDRLVPVLAADASFRLPYRWSRIHSQRFDNRLLYRTSRRGTSNAGARVWIEVDGNPTTPDPVEEFLTNRWGLHGRAFGRSYYLPNTHPAWSFRRCSLLDWDDSLIAAAGLSRPRAAPVSVLYAPGVPVRFGAPVPLPGT</sequence>
<dbReference type="AlphaFoldDB" id="A0A7J5D4T7"/>
<name>A0A7J5D4T7_9ACTN</name>